<keyword evidence="2" id="KW-1185">Reference proteome</keyword>
<dbReference type="OrthoDB" id="5976774at2759"/>
<name>A0A384BZH9_URSMA</name>
<evidence type="ECO:0000256" key="1">
    <source>
        <dbReference type="ARBA" id="ARBA00029457"/>
    </source>
</evidence>
<protein>
    <submittedName>
        <fullName evidence="3">Protein C19orf12 homolog</fullName>
    </submittedName>
</protein>
<dbReference type="GeneID" id="103662106"/>
<sequence>MLPLRHKKKPLSVDDVMKLLGCISEYEDVKVTYKFSKKGATIVGSGAFIGGLVGGPLGIAAGGVAGGLLGAWMTRGQFKPIPQIIMELPPDKKQKLYNEATAILRDLEWKDAVELTKQVMDNETVKQQLLALLEKFLEG</sequence>
<proteinExistence type="inferred from homology"/>
<dbReference type="PANTHER" id="PTHR31493">
    <property type="entry name" value="NAZO FAMILY MEMBER"/>
    <property type="match status" value="1"/>
</dbReference>
<dbReference type="STRING" id="29073.ENSUMAP00000021783"/>
<organism evidence="2 3">
    <name type="scientific">Ursus maritimus</name>
    <name type="common">Polar bear</name>
    <name type="synonym">Thalarctos maritimus</name>
    <dbReference type="NCBI Taxonomy" id="29073"/>
    <lineage>
        <taxon>Eukaryota</taxon>
        <taxon>Metazoa</taxon>
        <taxon>Chordata</taxon>
        <taxon>Craniata</taxon>
        <taxon>Vertebrata</taxon>
        <taxon>Euteleostomi</taxon>
        <taxon>Mammalia</taxon>
        <taxon>Eutheria</taxon>
        <taxon>Laurasiatheria</taxon>
        <taxon>Carnivora</taxon>
        <taxon>Caniformia</taxon>
        <taxon>Ursidae</taxon>
        <taxon>Ursus</taxon>
    </lineage>
</organism>
<reference evidence="3" key="1">
    <citation type="submission" date="2025-08" db="UniProtKB">
        <authorList>
            <consortium name="RefSeq"/>
        </authorList>
    </citation>
    <scope>IDENTIFICATION</scope>
    <source>
        <tissue evidence="3">Whole blood</tissue>
    </source>
</reference>
<gene>
    <name evidence="3" type="primary">LOC103662106</name>
</gene>
<accession>A0A384BZH9</accession>
<dbReference type="InterPro" id="IPR033369">
    <property type="entry name" value="C19orf12"/>
</dbReference>
<dbReference type="PANTHER" id="PTHR31493:SF1">
    <property type="entry name" value="PROTEIN C19ORF12"/>
    <property type="match status" value="1"/>
</dbReference>
<dbReference type="KEGG" id="umr:103662106"/>
<evidence type="ECO:0000313" key="3">
    <source>
        <dbReference type="RefSeq" id="XP_008687982.1"/>
    </source>
</evidence>
<dbReference type="RefSeq" id="XP_008687982.1">
    <property type="nucleotide sequence ID" value="XM_008689760.2"/>
</dbReference>
<evidence type="ECO:0000313" key="2">
    <source>
        <dbReference type="Proteomes" id="UP000261680"/>
    </source>
</evidence>
<dbReference type="AlphaFoldDB" id="A0A384BZH9"/>
<comment type="similarity">
    <text evidence="1">Belongs to the C19orf12 family.</text>
</comment>
<dbReference type="Proteomes" id="UP000261680">
    <property type="component" value="Unplaced"/>
</dbReference>
<dbReference type="Pfam" id="PF20721">
    <property type="entry name" value="C19orf12"/>
    <property type="match status" value="1"/>
</dbReference>